<reference evidence="2 6" key="1">
    <citation type="journal article" date="2018" name="Genome Biol.">
        <title>SKESA: strategic k-mer extension for scrupulous assemblies.</title>
        <authorList>
            <person name="Souvorov A."/>
            <person name="Agarwala R."/>
            <person name="Lipman D.J."/>
        </authorList>
    </citation>
    <scope>NUCLEOTIDE SEQUENCE [LARGE SCALE GENOMIC DNA]</scope>
    <source>
        <strain evidence="2 6">CFIAFB20160079</strain>
    </source>
</reference>
<dbReference type="EMBL" id="AANDQG010000003">
    <property type="protein sequence ID" value="EDN9629072.1"/>
    <property type="molecule type" value="Genomic_DNA"/>
</dbReference>
<evidence type="ECO:0000313" key="3">
    <source>
        <dbReference type="EMBL" id="MCO39313.1"/>
    </source>
</evidence>
<evidence type="ECO:0000313" key="4">
    <source>
        <dbReference type="Proteomes" id="UP000269407"/>
    </source>
</evidence>
<name>A0A9P2A127_LISMN</name>
<evidence type="ECO:0000313" key="1">
    <source>
        <dbReference type="EMBL" id="EDN9629072.1"/>
    </source>
</evidence>
<dbReference type="AlphaFoldDB" id="A0A9P2A127"/>
<dbReference type="EMBL" id="RCRQ01000007">
    <property type="protein sequence ID" value="MCO39313.1"/>
    <property type="molecule type" value="Genomic_DNA"/>
</dbReference>
<dbReference type="EMBL" id="DAAHUJ010000007">
    <property type="protein sequence ID" value="HAB7364907.1"/>
    <property type="molecule type" value="Genomic_DNA"/>
</dbReference>
<organism evidence="2 6">
    <name type="scientific">Listeria monocytogenes</name>
    <dbReference type="NCBI Taxonomy" id="1639"/>
    <lineage>
        <taxon>Bacteria</taxon>
        <taxon>Bacillati</taxon>
        <taxon>Bacillota</taxon>
        <taxon>Bacilli</taxon>
        <taxon>Bacillales</taxon>
        <taxon>Listeriaceae</taxon>
        <taxon>Listeria</taxon>
    </lineage>
</organism>
<gene>
    <name evidence="3" type="ORF">DOV25_12760</name>
    <name evidence="1" type="ORF">GI230_05685</name>
    <name evidence="2" type="ORF">GYO01_12390</name>
</gene>
<reference evidence="3 4" key="2">
    <citation type="submission" date="2018-07" db="EMBL/GenBank/DDBJ databases">
        <authorList>
            <consortium name="GenomeTrakr: Next Generation Sequencing Network for Food Pathogen Tracability"/>
        </authorList>
    </citation>
    <scope>NUCLEOTIDE SEQUENCE [LARGE SCALE GENOMIC DNA]</scope>
    <source>
        <strain evidence="3 4">FDA00013213</strain>
    </source>
</reference>
<dbReference type="Proteomes" id="UP000458487">
    <property type="component" value="Unassembled WGS sequence"/>
</dbReference>
<evidence type="ECO:0000313" key="2">
    <source>
        <dbReference type="EMBL" id="HAB7364907.1"/>
    </source>
</evidence>
<reference evidence="1 5" key="3">
    <citation type="submission" date="2019-11" db="EMBL/GenBank/DDBJ databases">
        <authorList>
            <person name="Ashton P.M."/>
            <person name="Dallman T."/>
            <person name="Nair S."/>
            <person name="De Pinna E."/>
            <person name="Peters T."/>
            <person name="Grant K."/>
        </authorList>
    </citation>
    <scope>NUCLEOTIDE SEQUENCE [LARGE SCALE GENOMIC DNA]</scope>
    <source>
        <strain evidence="1 5">833351</strain>
    </source>
</reference>
<sequence length="68" mass="8090">MITYYFNNKADDKGRHEVHERTCRYLPENKTEIGVFSSCQDAIRQAKLQHFQKEFDGCFWCSRSCHKG</sequence>
<dbReference type="Proteomes" id="UP000845014">
    <property type="component" value="Unassembled WGS sequence"/>
</dbReference>
<reference evidence="2" key="4">
    <citation type="submission" date="2020-01" db="EMBL/GenBank/DDBJ databases">
        <authorList>
            <consortium name="NCBI Pathogen Detection Project"/>
        </authorList>
    </citation>
    <scope>NUCLEOTIDE SEQUENCE</scope>
    <source>
        <strain evidence="2">CFIAFB20160079</strain>
    </source>
</reference>
<evidence type="ECO:0000313" key="6">
    <source>
        <dbReference type="Proteomes" id="UP000845014"/>
    </source>
</evidence>
<dbReference type="RefSeq" id="WP_009933333.1">
    <property type="nucleotide sequence ID" value="NC_021837.1"/>
</dbReference>
<accession>A0A9P2A127</accession>
<evidence type="ECO:0000313" key="5">
    <source>
        <dbReference type="Proteomes" id="UP000458487"/>
    </source>
</evidence>
<comment type="caution">
    <text evidence="2">The sequence shown here is derived from an EMBL/GenBank/DDBJ whole genome shotgun (WGS) entry which is preliminary data.</text>
</comment>
<dbReference type="Proteomes" id="UP000269407">
    <property type="component" value="Unassembled WGS sequence"/>
</dbReference>
<protein>
    <submittedName>
        <fullName evidence="2">Uncharacterized protein</fullName>
    </submittedName>
</protein>
<proteinExistence type="predicted"/>